<feature type="compositionally biased region" description="Polar residues" evidence="1">
    <location>
        <begin position="34"/>
        <end position="44"/>
    </location>
</feature>
<gene>
    <name evidence="2" type="ORF">M378DRAFT_182096</name>
</gene>
<name>A0A0C2RZZ6_AMAMK</name>
<dbReference type="OrthoDB" id="4590707at2759"/>
<evidence type="ECO:0000313" key="3">
    <source>
        <dbReference type="Proteomes" id="UP000054549"/>
    </source>
</evidence>
<feature type="compositionally biased region" description="Basic and acidic residues" evidence="1">
    <location>
        <begin position="119"/>
        <end position="135"/>
    </location>
</feature>
<dbReference type="Proteomes" id="UP000054549">
    <property type="component" value="Unassembled WGS sequence"/>
</dbReference>
<protein>
    <submittedName>
        <fullName evidence="2">Uncharacterized protein</fullName>
    </submittedName>
</protein>
<accession>A0A0C2RZZ6</accession>
<dbReference type="STRING" id="946122.A0A0C2RZZ6"/>
<dbReference type="EMBL" id="KN818457">
    <property type="protein sequence ID" value="KIL55970.1"/>
    <property type="molecule type" value="Genomic_DNA"/>
</dbReference>
<feature type="region of interest" description="Disordered" evidence="1">
    <location>
        <begin position="116"/>
        <end position="226"/>
    </location>
</feature>
<feature type="compositionally biased region" description="Basic and acidic residues" evidence="1">
    <location>
        <begin position="196"/>
        <end position="226"/>
    </location>
</feature>
<sequence>MASRIARSIFSSAVRASARPTRAAQQLSRRHMSASESVHGSQHSGSDRPWIIGSALVFGPFFLYLLSPSARKSHAQHAIHNDKHDFGIHTSQHESPVSEVIMKDDEGTEANVTDSLAASEHEDAPKVGEAVEKEFSVSSSPDIENVKDSSEGEAKSEQPEPDATADADTSSAEKYDIVQEGVQVPPTNLDSPVAALEHETPKEQTEERREEKEGEEKQQDKKGEEA</sequence>
<dbReference type="InParanoid" id="A0A0C2RZZ6"/>
<evidence type="ECO:0000256" key="1">
    <source>
        <dbReference type="SAM" id="MobiDB-lite"/>
    </source>
</evidence>
<feature type="region of interest" description="Disordered" evidence="1">
    <location>
        <begin position="20"/>
        <end position="46"/>
    </location>
</feature>
<dbReference type="AlphaFoldDB" id="A0A0C2RZZ6"/>
<dbReference type="HOGENOM" id="CLU_098341_1_0_1"/>
<feature type="compositionally biased region" description="Basic and acidic residues" evidence="1">
    <location>
        <begin position="144"/>
        <end position="158"/>
    </location>
</feature>
<organism evidence="2 3">
    <name type="scientific">Amanita muscaria (strain Koide BX008)</name>
    <dbReference type="NCBI Taxonomy" id="946122"/>
    <lineage>
        <taxon>Eukaryota</taxon>
        <taxon>Fungi</taxon>
        <taxon>Dikarya</taxon>
        <taxon>Basidiomycota</taxon>
        <taxon>Agaricomycotina</taxon>
        <taxon>Agaricomycetes</taxon>
        <taxon>Agaricomycetidae</taxon>
        <taxon>Agaricales</taxon>
        <taxon>Pluteineae</taxon>
        <taxon>Amanitaceae</taxon>
        <taxon>Amanita</taxon>
    </lineage>
</organism>
<evidence type="ECO:0000313" key="2">
    <source>
        <dbReference type="EMBL" id="KIL55970.1"/>
    </source>
</evidence>
<keyword evidence="3" id="KW-1185">Reference proteome</keyword>
<reference evidence="2 3" key="1">
    <citation type="submission" date="2014-04" db="EMBL/GenBank/DDBJ databases">
        <title>Evolutionary Origins and Diversification of the Mycorrhizal Mutualists.</title>
        <authorList>
            <consortium name="DOE Joint Genome Institute"/>
            <consortium name="Mycorrhizal Genomics Consortium"/>
            <person name="Kohler A."/>
            <person name="Kuo A."/>
            <person name="Nagy L.G."/>
            <person name="Floudas D."/>
            <person name="Copeland A."/>
            <person name="Barry K.W."/>
            <person name="Cichocki N."/>
            <person name="Veneault-Fourrey C."/>
            <person name="LaButti K."/>
            <person name="Lindquist E.A."/>
            <person name="Lipzen A."/>
            <person name="Lundell T."/>
            <person name="Morin E."/>
            <person name="Murat C."/>
            <person name="Riley R."/>
            <person name="Ohm R."/>
            <person name="Sun H."/>
            <person name="Tunlid A."/>
            <person name="Henrissat B."/>
            <person name="Grigoriev I.V."/>
            <person name="Hibbett D.S."/>
            <person name="Martin F."/>
        </authorList>
    </citation>
    <scope>NUCLEOTIDE SEQUENCE [LARGE SCALE GENOMIC DNA]</scope>
    <source>
        <strain evidence="2 3">Koide BX008</strain>
    </source>
</reference>
<proteinExistence type="predicted"/>